<feature type="compositionally biased region" description="Polar residues" evidence="1">
    <location>
        <begin position="204"/>
        <end position="213"/>
    </location>
</feature>
<sequence length="493" mass="53725">MSKAATDEIPKTGRLDVVRDCPPGLNYKSRKHWNHQRNFYVKLAGMQDEWVGFSDGEEGSAEGSKDESQEQGFIGFLNEFDDEPIEIPRIKRHRTAKDTSSGVEDVDRAAGHHRLTNDLEISSPPLVEPVVPLLDRGSFHSRKVRKKSSPPTAIDRASRCAPLETRARSLRASRVTPKHTRLISRVQRQQERSNSIFYNVAPPNLSQSNTGHSSTEKFSSKDASTQINLSYSSAVSVLSEESDQTPSAGGTVGLLSMSHNGMEHSNSRLVSSNLSKQDRRIHTSRNVAQVTSMVPTPFSSSAIASCAMHATSPPKIGPAEPIAFFPALGQHPPATVFAVAASPTRVLPIIDSSLSVEALSTNIGGPSLDGHLRSEFPAQVQPFNSIPATALQIPVGRPAIASIASMQVSPRPSPNGTINEIIDADNSLMFNIPWYNLCPRTKLLELQEMCLHHLDLTYLAIVSGDLELSYDPDLDLGGLDLLVEHGIQLDWVT</sequence>
<dbReference type="Proteomes" id="UP000710849">
    <property type="component" value="Unassembled WGS sequence"/>
</dbReference>
<keyword evidence="3" id="KW-1185">Reference proteome</keyword>
<protein>
    <submittedName>
        <fullName evidence="2">Uncharacterized protein</fullName>
    </submittedName>
</protein>
<accession>A0A9P5IB77</accession>
<proteinExistence type="predicted"/>
<gene>
    <name evidence="2" type="ORF">EAE97_008095</name>
</gene>
<evidence type="ECO:0000313" key="2">
    <source>
        <dbReference type="EMBL" id="KAF7935188.1"/>
    </source>
</evidence>
<feature type="region of interest" description="Disordered" evidence="1">
    <location>
        <begin position="199"/>
        <end position="223"/>
    </location>
</feature>
<comment type="caution">
    <text evidence="2">The sequence shown here is derived from an EMBL/GenBank/DDBJ whole genome shotgun (WGS) entry which is preliminary data.</text>
</comment>
<dbReference type="AlphaFoldDB" id="A0A9P5IB77"/>
<evidence type="ECO:0000313" key="3">
    <source>
        <dbReference type="Proteomes" id="UP000710849"/>
    </source>
</evidence>
<reference evidence="2 3" key="1">
    <citation type="journal article" date="2020" name="Genome Biol. Evol.">
        <title>Comparative genomics of Sclerotiniaceae.</title>
        <authorList>
            <person name="Valero Jimenez C.A."/>
            <person name="Steentjes M."/>
            <person name="Scholten O.E."/>
            <person name="Van Kan J.A.L."/>
        </authorList>
    </citation>
    <scope>NUCLEOTIDE SEQUENCE [LARGE SCALE GENOMIC DNA]</scope>
    <source>
        <strain evidence="2 3">MUCL 94</strain>
    </source>
</reference>
<dbReference type="GeneID" id="62151683"/>
<name>A0A9P5IB77_9HELO</name>
<dbReference type="RefSeq" id="XP_038730289.1">
    <property type="nucleotide sequence ID" value="XM_038878609.1"/>
</dbReference>
<organism evidence="2 3">
    <name type="scientific">Botrytis byssoidea</name>
    <dbReference type="NCBI Taxonomy" id="139641"/>
    <lineage>
        <taxon>Eukaryota</taxon>
        <taxon>Fungi</taxon>
        <taxon>Dikarya</taxon>
        <taxon>Ascomycota</taxon>
        <taxon>Pezizomycotina</taxon>
        <taxon>Leotiomycetes</taxon>
        <taxon>Helotiales</taxon>
        <taxon>Sclerotiniaceae</taxon>
        <taxon>Botrytis</taxon>
    </lineage>
</organism>
<dbReference type="EMBL" id="RCSW01000017">
    <property type="protein sequence ID" value="KAF7935188.1"/>
    <property type="molecule type" value="Genomic_DNA"/>
</dbReference>
<evidence type="ECO:0000256" key="1">
    <source>
        <dbReference type="SAM" id="MobiDB-lite"/>
    </source>
</evidence>